<reference evidence="4 5" key="1">
    <citation type="submission" date="2025-04" db="UniProtKB">
        <authorList>
            <consortium name="RefSeq"/>
        </authorList>
    </citation>
    <scope>IDENTIFICATION</scope>
    <source>
        <tissue evidence="4 5">Whole sample</tissue>
    </source>
</reference>
<evidence type="ECO:0000313" key="5">
    <source>
        <dbReference type="RefSeq" id="XP_022339986.1"/>
    </source>
</evidence>
<feature type="region of interest" description="Disordered" evidence="2">
    <location>
        <begin position="221"/>
        <end position="334"/>
    </location>
</feature>
<organism evidence="3 4">
    <name type="scientific">Crassostrea virginica</name>
    <name type="common">Eastern oyster</name>
    <dbReference type="NCBI Taxonomy" id="6565"/>
    <lineage>
        <taxon>Eukaryota</taxon>
        <taxon>Metazoa</taxon>
        <taxon>Spiralia</taxon>
        <taxon>Lophotrochozoa</taxon>
        <taxon>Mollusca</taxon>
        <taxon>Bivalvia</taxon>
        <taxon>Autobranchia</taxon>
        <taxon>Pteriomorphia</taxon>
        <taxon>Ostreida</taxon>
        <taxon>Ostreoidea</taxon>
        <taxon>Ostreidae</taxon>
        <taxon>Crassostrea</taxon>
    </lineage>
</organism>
<dbReference type="GeneID" id="111134837"/>
<proteinExistence type="predicted"/>
<feature type="coiled-coil region" evidence="1">
    <location>
        <begin position="26"/>
        <end position="112"/>
    </location>
</feature>
<dbReference type="KEGG" id="cvn:111134837"/>
<feature type="compositionally biased region" description="Polar residues" evidence="2">
    <location>
        <begin position="742"/>
        <end position="751"/>
    </location>
</feature>
<dbReference type="OrthoDB" id="6022714at2759"/>
<gene>
    <name evidence="4 5" type="primary">LOC111134837</name>
</gene>
<keyword evidence="1" id="KW-0175">Coiled coil</keyword>
<dbReference type="RefSeq" id="XP_022339985.1">
    <property type="nucleotide sequence ID" value="XM_022484277.1"/>
</dbReference>
<feature type="region of interest" description="Disordered" evidence="2">
    <location>
        <begin position="544"/>
        <end position="580"/>
    </location>
</feature>
<dbReference type="InterPro" id="IPR031380">
    <property type="entry name" value="SIX6OS1"/>
</dbReference>
<feature type="compositionally biased region" description="Polar residues" evidence="2">
    <location>
        <begin position="493"/>
        <end position="505"/>
    </location>
</feature>
<evidence type="ECO:0000313" key="4">
    <source>
        <dbReference type="RefSeq" id="XP_022339985.1"/>
    </source>
</evidence>
<protein>
    <submittedName>
        <fullName evidence="4 5">Cell wall protein IFF6-like isoform X1</fullName>
    </submittedName>
</protein>
<dbReference type="AlphaFoldDB" id="A0A8B8EIU1"/>
<keyword evidence="3" id="KW-1185">Reference proteome</keyword>
<feature type="region of interest" description="Disordered" evidence="2">
    <location>
        <begin position="439"/>
        <end position="505"/>
    </location>
</feature>
<dbReference type="Pfam" id="PF15676">
    <property type="entry name" value="S6OS1"/>
    <property type="match status" value="1"/>
</dbReference>
<feature type="compositionally biased region" description="Polar residues" evidence="2">
    <location>
        <begin position="279"/>
        <end position="321"/>
    </location>
</feature>
<name>A0A8B8EIU1_CRAVI</name>
<feature type="compositionally biased region" description="Polar residues" evidence="2">
    <location>
        <begin position="443"/>
        <end position="480"/>
    </location>
</feature>
<evidence type="ECO:0000313" key="3">
    <source>
        <dbReference type="Proteomes" id="UP000694844"/>
    </source>
</evidence>
<evidence type="ECO:0000256" key="1">
    <source>
        <dbReference type="SAM" id="Coils"/>
    </source>
</evidence>
<evidence type="ECO:0000256" key="2">
    <source>
        <dbReference type="SAM" id="MobiDB-lite"/>
    </source>
</evidence>
<feature type="compositionally biased region" description="Polar residues" evidence="2">
    <location>
        <begin position="239"/>
        <end position="250"/>
    </location>
</feature>
<feature type="coiled-coil region" evidence="1">
    <location>
        <begin position="144"/>
        <end position="171"/>
    </location>
</feature>
<sequence length="757" mass="84167">MMANTLHLTGNASELDKLIQSFEFENQQHVKLIEAENQQISALEKELKNKKEDISRLQEQISSFDEETKRAHKQFTINRENVENLKKTAVVLKEHEEALEKKKDALIELGERESKERSQILEHYKNIWRDYEAKYKSFPLAKTLQTLQAENRHLEEQLKEKENDCGKLREQLACLSDPTCNELKNFKSFAIIIAGLKLETYSVLKESKGIASELLKRQEELQKAQMTPKRPEQKDLTETSEQQIQQQDTSHTSRHTDTGPCDDSMLISVFRGREEDESNIQMQETNSSQPVLENLSGHSVSSTTPHNHSNQEESMICSSSGEHGKETEQGLSVGEKSKQVINVNEQGDNEKTAFSRPMQQQFLVQSAVPVQSKLNKRVPQTSPMMPKSYLPSLEEMRVKVAVPVKKSTQKFFTENSLKSQEILMPSISKLSIKQKAKVAPTGPASSVLSSQITEPSRTNARVSTASFSNQQGKNVTTTQPRAEKEMTTPMYEESTQGSSNSQRSQMVHLEKVQQNPFTPTNEVLCPKTPVKANQSSQDIEMQEMEPSNTGFMPKTPKAKSNTREISSANSTPDSLQGSVVSSGGISPFDLAKHSEKIQMFHKSPGLPPGLYTSKVLFTSSSETNTTSNSTLASLGTQSKMIMQETNAFGTSDLIMQSAEQNPVSGPQGFREFNFGETGFNFSNSAASTGSAGFNFGEATDQSTEMPGFSFGNSFQFGGNSSTGDKCDDFLSVFDTEKDGGQMESQETSFSFSFGGFQ</sequence>
<feature type="compositionally biased region" description="Polar residues" evidence="2">
    <location>
        <begin position="563"/>
        <end position="580"/>
    </location>
</feature>
<dbReference type="RefSeq" id="XP_022339986.1">
    <property type="nucleotide sequence ID" value="XM_022484278.1"/>
</dbReference>
<feature type="region of interest" description="Disordered" evidence="2">
    <location>
        <begin position="737"/>
        <end position="757"/>
    </location>
</feature>
<dbReference type="Proteomes" id="UP000694844">
    <property type="component" value="Chromosome 5"/>
</dbReference>
<accession>A0A8B8EIU1</accession>